<name>A0A0L8BRY8_ENSAD</name>
<evidence type="ECO:0000256" key="1">
    <source>
        <dbReference type="SAM" id="MobiDB-lite"/>
    </source>
</evidence>
<sequence>MISLHDLYNFRLPRSIGERPEHQRIGLRTAPDLHSTLHGPNEAVGSLGRKQRQTIDQVKRSRSIAGWNEILRLH</sequence>
<comment type="caution">
    <text evidence="2">The sequence shown here is derived from an EMBL/GenBank/DDBJ whole genome shotgun (WGS) entry which is preliminary data.</text>
</comment>
<gene>
    <name evidence="2" type="ORF">AC244_17360</name>
</gene>
<protein>
    <submittedName>
        <fullName evidence="2">Uncharacterized protein</fullName>
    </submittedName>
</protein>
<dbReference type="EMBL" id="LGAP01000011">
    <property type="protein sequence ID" value="KOF17310.1"/>
    <property type="molecule type" value="Genomic_DNA"/>
</dbReference>
<proteinExistence type="predicted"/>
<feature type="region of interest" description="Disordered" evidence="1">
    <location>
        <begin position="31"/>
        <end position="55"/>
    </location>
</feature>
<dbReference type="Proteomes" id="UP000037425">
    <property type="component" value="Unassembled WGS sequence"/>
</dbReference>
<reference evidence="3" key="1">
    <citation type="submission" date="2015-07" db="EMBL/GenBank/DDBJ databases">
        <title>Whole genome sequence of an Ensifer adhaerens strain isolated from a cave pool in the Wind Cave National Park.</title>
        <authorList>
            <person name="Eng W.W.H."/>
            <person name="Gan H.M."/>
            <person name="Barton H.A."/>
            <person name="Savka M.A."/>
        </authorList>
    </citation>
    <scope>NUCLEOTIDE SEQUENCE [LARGE SCALE GENOMIC DNA]</scope>
    <source>
        <strain evidence="3">SD006</strain>
    </source>
</reference>
<accession>A0A0L8BRY8</accession>
<evidence type="ECO:0000313" key="3">
    <source>
        <dbReference type="Proteomes" id="UP000037425"/>
    </source>
</evidence>
<organism evidence="2 3">
    <name type="scientific">Ensifer adhaerens</name>
    <name type="common">Sinorhizobium morelense</name>
    <dbReference type="NCBI Taxonomy" id="106592"/>
    <lineage>
        <taxon>Bacteria</taxon>
        <taxon>Pseudomonadati</taxon>
        <taxon>Pseudomonadota</taxon>
        <taxon>Alphaproteobacteria</taxon>
        <taxon>Hyphomicrobiales</taxon>
        <taxon>Rhizobiaceae</taxon>
        <taxon>Sinorhizobium/Ensifer group</taxon>
        <taxon>Ensifer</taxon>
    </lineage>
</organism>
<dbReference type="AlphaFoldDB" id="A0A0L8BRY8"/>
<evidence type="ECO:0000313" key="2">
    <source>
        <dbReference type="EMBL" id="KOF17310.1"/>
    </source>
</evidence>